<accession>A0A845DX84</accession>
<dbReference type="Pfam" id="PF12732">
    <property type="entry name" value="YtxH"/>
    <property type="match status" value="1"/>
</dbReference>
<reference evidence="2 3" key="1">
    <citation type="submission" date="2019-11" db="EMBL/GenBank/DDBJ databases">
        <title>Genome sequences of 17 halophilic strains isolated from different environments.</title>
        <authorList>
            <person name="Furrow R.E."/>
        </authorList>
    </citation>
    <scope>NUCLEOTIDE SEQUENCE [LARGE SCALE GENOMIC DNA]</scope>
    <source>
        <strain evidence="2 3">22511_23_Filter</strain>
    </source>
</reference>
<evidence type="ECO:0000256" key="1">
    <source>
        <dbReference type="SAM" id="MobiDB-lite"/>
    </source>
</evidence>
<feature type="region of interest" description="Disordered" evidence="1">
    <location>
        <begin position="43"/>
        <end position="176"/>
    </location>
</feature>
<dbReference type="RefSeq" id="WP_160838129.1">
    <property type="nucleotide sequence ID" value="NZ_WMET01000003.1"/>
</dbReference>
<feature type="compositionally biased region" description="Polar residues" evidence="1">
    <location>
        <begin position="164"/>
        <end position="176"/>
    </location>
</feature>
<evidence type="ECO:0000313" key="3">
    <source>
        <dbReference type="Proteomes" id="UP000460949"/>
    </source>
</evidence>
<feature type="region of interest" description="Disordered" evidence="1">
    <location>
        <begin position="1"/>
        <end position="25"/>
    </location>
</feature>
<comment type="caution">
    <text evidence="2">The sequence shown here is derived from an EMBL/GenBank/DDBJ whole genome shotgun (WGS) entry which is preliminary data.</text>
</comment>
<feature type="compositionally biased region" description="Basic and acidic residues" evidence="1">
    <location>
        <begin position="47"/>
        <end position="102"/>
    </location>
</feature>
<evidence type="ECO:0000313" key="2">
    <source>
        <dbReference type="EMBL" id="MYL20912.1"/>
    </source>
</evidence>
<feature type="compositionally biased region" description="Polar residues" evidence="1">
    <location>
        <begin position="1"/>
        <end position="21"/>
    </location>
</feature>
<dbReference type="InterPro" id="IPR024623">
    <property type="entry name" value="YtxH"/>
</dbReference>
<dbReference type="AlphaFoldDB" id="A0A845DX84"/>
<gene>
    <name evidence="2" type="ORF">GLW04_13495</name>
</gene>
<evidence type="ECO:0008006" key="4">
    <source>
        <dbReference type="Google" id="ProtNLM"/>
    </source>
</evidence>
<organism evidence="2 3">
    <name type="scientific">Halobacillus litoralis</name>
    <dbReference type="NCBI Taxonomy" id="45668"/>
    <lineage>
        <taxon>Bacteria</taxon>
        <taxon>Bacillati</taxon>
        <taxon>Bacillota</taxon>
        <taxon>Bacilli</taxon>
        <taxon>Bacillales</taxon>
        <taxon>Bacillaceae</taxon>
        <taxon>Halobacillus</taxon>
    </lineage>
</organism>
<sequence>MSDQKTTLTAADNSQKQNPGKSNGKVARAIIGGVVGAVTGLMLNPGKTEKIEDSSLKEKTRKAEAKVKDQAQKAEEKMKDFKDKTKDKAEEVVDGIKNRKTAEEEEVEKLEQTEEAPALEGPELSQDQIETSEKEAAASEAPPEPVDEDADQEEEMEKPPGTPKKTSLTINDDTVQ</sequence>
<dbReference type="EMBL" id="WMET01000003">
    <property type="protein sequence ID" value="MYL20912.1"/>
    <property type="molecule type" value="Genomic_DNA"/>
</dbReference>
<dbReference type="Proteomes" id="UP000460949">
    <property type="component" value="Unassembled WGS sequence"/>
</dbReference>
<protein>
    <recommendedName>
        <fullName evidence="4">YtxH domain-containing protein</fullName>
    </recommendedName>
</protein>
<feature type="compositionally biased region" description="Acidic residues" evidence="1">
    <location>
        <begin position="145"/>
        <end position="156"/>
    </location>
</feature>
<proteinExistence type="predicted"/>
<name>A0A845DX84_9BACI</name>